<dbReference type="Gene3D" id="3.30.1330.100">
    <property type="entry name" value="CofE-like"/>
    <property type="match status" value="1"/>
</dbReference>
<dbReference type="AlphaFoldDB" id="A0A1F6EI63"/>
<dbReference type="PANTHER" id="PTHR47917:SF1">
    <property type="entry name" value="COENZYME F420:L-GLUTAMATE LIGASE"/>
    <property type="match status" value="1"/>
</dbReference>
<dbReference type="PANTHER" id="PTHR47917">
    <property type="match status" value="1"/>
</dbReference>
<proteinExistence type="predicted"/>
<dbReference type="SUPFAM" id="SSF144010">
    <property type="entry name" value="CofE-like"/>
    <property type="match status" value="1"/>
</dbReference>
<evidence type="ECO:0000313" key="2">
    <source>
        <dbReference type="EMBL" id="OGG73346.1"/>
    </source>
</evidence>
<accession>A0A1F6EI63</accession>
<dbReference type="EMBL" id="MFLY01000003">
    <property type="protein sequence ID" value="OGG73346.1"/>
    <property type="molecule type" value="Genomic_DNA"/>
</dbReference>
<dbReference type="InterPro" id="IPR002847">
    <property type="entry name" value="F420-0_gamma-glut_ligase-dom"/>
</dbReference>
<feature type="domain" description="Coenzyme F420:L-glutamate ligase-like" evidence="1">
    <location>
        <begin position="6"/>
        <end position="201"/>
    </location>
</feature>
<dbReference type="Gene3D" id="3.90.1660.10">
    <property type="entry name" value="CofE-like domain"/>
    <property type="match status" value="1"/>
</dbReference>
<dbReference type="GO" id="GO:0052618">
    <property type="term" value="F:coenzyme F420-0:L-glutamate ligase activity"/>
    <property type="evidence" value="ECO:0007669"/>
    <property type="project" value="TreeGrafter"/>
</dbReference>
<comment type="caution">
    <text evidence="2">The sequence shown here is derived from an EMBL/GenBank/DDBJ whole genome shotgun (WGS) entry which is preliminary data.</text>
</comment>
<organism evidence="2 3">
    <name type="scientific">Candidatus Kaiserbacteria bacterium RIFCSPLOWO2_01_FULL_53_17</name>
    <dbReference type="NCBI Taxonomy" id="1798511"/>
    <lineage>
        <taxon>Bacteria</taxon>
        <taxon>Candidatus Kaiseribacteriota</taxon>
    </lineage>
</organism>
<reference evidence="2 3" key="1">
    <citation type="journal article" date="2016" name="Nat. Commun.">
        <title>Thousands of microbial genomes shed light on interconnected biogeochemical processes in an aquifer system.</title>
        <authorList>
            <person name="Anantharaman K."/>
            <person name="Brown C.T."/>
            <person name="Hug L.A."/>
            <person name="Sharon I."/>
            <person name="Castelle C.J."/>
            <person name="Probst A.J."/>
            <person name="Thomas B.C."/>
            <person name="Singh A."/>
            <person name="Wilkins M.J."/>
            <person name="Karaoz U."/>
            <person name="Brodie E.L."/>
            <person name="Williams K.H."/>
            <person name="Hubbard S.S."/>
            <person name="Banfield J.F."/>
        </authorList>
    </citation>
    <scope>NUCLEOTIDE SEQUENCE [LARGE SCALE GENOMIC DNA]</scope>
</reference>
<sequence length="231" mass="25884">MKVRAIKTRIFKEGESLEDFISKYVPRLKEGSILVITSKIVALSEKRTAVRGDARAKEKLIRAESEWVRPTKYVWLTLKDGMMMPNAGIDESNGNGKIILLPRDSFKAAEKVRTALKKRLKLKRLGVIITDSRTLPLRAGVVGIAVGYAGIKGVRDYRGKPDIFGRKLVMTRTDVADALASAAVVEMGEGKEQQPLCVIENAPVEFREKILRSELRIALNDDMYRPLFKNV</sequence>
<protein>
    <recommendedName>
        <fullName evidence="1">Coenzyme F420:L-glutamate ligase-like domain-containing protein</fullName>
    </recommendedName>
</protein>
<dbReference type="Pfam" id="PF01996">
    <property type="entry name" value="F420_ligase"/>
    <property type="match status" value="1"/>
</dbReference>
<dbReference type="Proteomes" id="UP000177306">
    <property type="component" value="Unassembled WGS sequence"/>
</dbReference>
<gene>
    <name evidence="2" type="ORF">A3A38_01495</name>
</gene>
<evidence type="ECO:0000259" key="1">
    <source>
        <dbReference type="Pfam" id="PF01996"/>
    </source>
</evidence>
<name>A0A1F6EI63_9BACT</name>
<evidence type="ECO:0000313" key="3">
    <source>
        <dbReference type="Proteomes" id="UP000177306"/>
    </source>
</evidence>